<dbReference type="AlphaFoldDB" id="A0A248TDM7"/>
<evidence type="ECO:0000259" key="3">
    <source>
        <dbReference type="PROSITE" id="PS50983"/>
    </source>
</evidence>
<dbReference type="PANTHER" id="PTHR30535">
    <property type="entry name" value="VITAMIN B12-BINDING PROTEIN"/>
    <property type="match status" value="1"/>
</dbReference>
<dbReference type="PROSITE" id="PS51257">
    <property type="entry name" value="PROKAR_LIPOPROTEIN"/>
    <property type="match status" value="1"/>
</dbReference>
<dbReference type="RefSeq" id="WP_095369880.1">
    <property type="nucleotide sequence ID" value="NZ_CP022983.1"/>
</dbReference>
<dbReference type="InterPro" id="IPR054828">
    <property type="entry name" value="Vit_B12_bind_prot"/>
</dbReference>
<dbReference type="Proteomes" id="UP000215137">
    <property type="component" value="Chromosome"/>
</dbReference>
<dbReference type="Pfam" id="PF01497">
    <property type="entry name" value="Peripla_BP_2"/>
    <property type="match status" value="1"/>
</dbReference>
<protein>
    <submittedName>
        <fullName evidence="4">Iron-hydroxamate ABC transporter substrate-binding protein</fullName>
    </submittedName>
</protein>
<comment type="similarity">
    <text evidence="1">Belongs to the bacterial solute-binding protein 8 family.</text>
</comment>
<evidence type="ECO:0000256" key="2">
    <source>
        <dbReference type="ARBA" id="ARBA00022729"/>
    </source>
</evidence>
<evidence type="ECO:0000313" key="4">
    <source>
        <dbReference type="EMBL" id="ASV66305.1"/>
    </source>
</evidence>
<dbReference type="KEGG" id="bko:CKF48_02495"/>
<dbReference type="PANTHER" id="PTHR30535:SF34">
    <property type="entry name" value="MOLYBDATE-BINDING PROTEIN MOLA"/>
    <property type="match status" value="1"/>
</dbReference>
<sequence>MRKWLGAFLLGTSISLVGCGVQDTEHAVSSSVESSYTIEDFAGREIGFVEEPTKIAALSNGDVDIIYSLGEKVVGRPNADTWIKEAEGEQQIGSTHEVNLERIALLKPDVILANRTLNEKDVPSLESLGAEVILTEANSIEDIMNQISLYGSMLDKEEEAKSVRSDLETTLKEVEQPSTAVRVLLVYGAPGTYMAALPNSLSGDILTYAGGENIAADYQALESFPQYAQINTERIIEANPDFVMLMTHGNPEEVRDGFIKEMQQNAAWNSIEAVKNGRIEVLPADLFGTNPGTRVVEAVSFLSEKLKVK</sequence>
<gene>
    <name evidence="4" type="ORF">CKF48_02495</name>
</gene>
<dbReference type="PROSITE" id="PS50983">
    <property type="entry name" value="FE_B12_PBP"/>
    <property type="match status" value="1"/>
</dbReference>
<dbReference type="GO" id="GO:0071281">
    <property type="term" value="P:cellular response to iron ion"/>
    <property type="evidence" value="ECO:0007669"/>
    <property type="project" value="TreeGrafter"/>
</dbReference>
<organism evidence="4 5">
    <name type="scientific">Cytobacillus kochii</name>
    <dbReference type="NCBI Taxonomy" id="859143"/>
    <lineage>
        <taxon>Bacteria</taxon>
        <taxon>Bacillati</taxon>
        <taxon>Bacillota</taxon>
        <taxon>Bacilli</taxon>
        <taxon>Bacillales</taxon>
        <taxon>Bacillaceae</taxon>
        <taxon>Cytobacillus</taxon>
    </lineage>
</organism>
<evidence type="ECO:0000313" key="5">
    <source>
        <dbReference type="Proteomes" id="UP000215137"/>
    </source>
</evidence>
<keyword evidence="5" id="KW-1185">Reference proteome</keyword>
<proteinExistence type="inferred from homology"/>
<dbReference type="OrthoDB" id="9816357at2"/>
<reference evidence="4 5" key="1">
    <citation type="submission" date="2017-08" db="EMBL/GenBank/DDBJ databases">
        <title>Complete Genome Sequence of Bacillus kochii Oregon-R-modENCODE STRAIN BDGP4, isolated from Drosophila melanogaster gut.</title>
        <authorList>
            <person name="Wan K.H."/>
            <person name="Yu C."/>
            <person name="Park S."/>
            <person name="Hammonds A.S."/>
            <person name="Booth B.W."/>
            <person name="Celniker S.E."/>
        </authorList>
    </citation>
    <scope>NUCLEOTIDE SEQUENCE [LARGE SCALE GENOMIC DNA]</scope>
    <source>
        <strain evidence="4 5">BDGP4</strain>
    </source>
</reference>
<dbReference type="InterPro" id="IPR050902">
    <property type="entry name" value="ABC_Transporter_SBP"/>
</dbReference>
<feature type="domain" description="Fe/B12 periplasmic-binding" evidence="3">
    <location>
        <begin position="54"/>
        <end position="309"/>
    </location>
</feature>
<dbReference type="SUPFAM" id="SSF53807">
    <property type="entry name" value="Helical backbone' metal receptor"/>
    <property type="match status" value="1"/>
</dbReference>
<dbReference type="EMBL" id="CP022983">
    <property type="protein sequence ID" value="ASV66305.1"/>
    <property type="molecule type" value="Genomic_DNA"/>
</dbReference>
<keyword evidence="2" id="KW-0732">Signal</keyword>
<accession>A0A248TDM7</accession>
<evidence type="ECO:0000256" key="1">
    <source>
        <dbReference type="ARBA" id="ARBA00008814"/>
    </source>
</evidence>
<dbReference type="NCBIfam" id="NF038402">
    <property type="entry name" value="TroA_like"/>
    <property type="match status" value="1"/>
</dbReference>
<dbReference type="InterPro" id="IPR002491">
    <property type="entry name" value="ABC_transptr_periplasmic_BD"/>
</dbReference>
<name>A0A248TDM7_9BACI</name>
<dbReference type="Gene3D" id="3.40.50.1980">
    <property type="entry name" value="Nitrogenase molybdenum iron protein domain"/>
    <property type="match status" value="2"/>
</dbReference>